<dbReference type="InterPro" id="IPR011044">
    <property type="entry name" value="Quino_amine_DH_bsu"/>
</dbReference>
<dbReference type="PANTHER" id="PTHR47197">
    <property type="entry name" value="PROTEIN NIRF"/>
    <property type="match status" value="1"/>
</dbReference>
<gene>
    <name evidence="2" type="primary">aztD</name>
    <name evidence="2" type="ORF">GCM10009750_17500</name>
</gene>
<evidence type="ECO:0000313" key="2">
    <source>
        <dbReference type="EMBL" id="GAA1833698.1"/>
    </source>
</evidence>
<protein>
    <submittedName>
        <fullName evidence="2">Zinc metallochaperone AztD</fullName>
    </submittedName>
</protein>
<dbReference type="SUPFAM" id="SSF50969">
    <property type="entry name" value="YVTN repeat-like/Quinoprotein amine dehydrogenase"/>
    <property type="match status" value="1"/>
</dbReference>
<evidence type="ECO:0000256" key="1">
    <source>
        <dbReference type="SAM" id="SignalP"/>
    </source>
</evidence>
<dbReference type="PROSITE" id="PS51257">
    <property type="entry name" value="PROKAR_LIPOPROTEIN"/>
    <property type="match status" value="1"/>
</dbReference>
<reference evidence="2 3" key="1">
    <citation type="journal article" date="2019" name="Int. J. Syst. Evol. Microbiol.">
        <title>The Global Catalogue of Microorganisms (GCM) 10K type strain sequencing project: providing services to taxonomists for standard genome sequencing and annotation.</title>
        <authorList>
            <consortium name="The Broad Institute Genomics Platform"/>
            <consortium name="The Broad Institute Genome Sequencing Center for Infectious Disease"/>
            <person name="Wu L."/>
            <person name="Ma J."/>
        </authorList>
    </citation>
    <scope>NUCLEOTIDE SEQUENCE [LARGE SCALE GENOMIC DNA]</scope>
    <source>
        <strain evidence="2 3">JCM 14323</strain>
    </source>
</reference>
<sequence length="423" mass="43859">MKPLTRSIVRDPRRVAPRVVLGLGLVAGLALSGCAATPAPGAGAEASAGQPAASPRVAVAYEGGVLVLDGTTLEVLAEFETEEFTRLNAAGDGRHLFLTTSEGFQLLDAGTWTDAAGDARSADPEVTAAVVPAAAAGHVVRHADRTVLYDDATSDTTIFETADFLGADGALPEAEVVPGTEAHHGVSVVLEDGTLVTTVGDADGRTGIRALDDHGHEVAASDQCPGVHGEGAVEGEVVVFGCENGVLLYDEGEVVKLDAPDEFGRTGNAYVSATSPIMVGDYKSDPDAEGYLLRDVILVDTQARTLEVVNLPEGVEYTWRGVARGPEDDAFILASDGSIHVLDPITGDLTASWPVIEAWESPAEWQEPHPGIVVDGDGDVAYVTEPAANSIHAVDLNTGEVLESAELEVTPNEFAVATGESTH</sequence>
<dbReference type="InterPro" id="IPR047697">
    <property type="entry name" value="AztD-like"/>
</dbReference>
<dbReference type="RefSeq" id="WP_246205462.1">
    <property type="nucleotide sequence ID" value="NZ_BAAANK010000004.1"/>
</dbReference>
<keyword evidence="3" id="KW-1185">Reference proteome</keyword>
<dbReference type="NCBIfam" id="NF038015">
    <property type="entry name" value="AztD"/>
    <property type="match status" value="1"/>
</dbReference>
<accession>A0ABN2MPI4</accession>
<dbReference type="Gene3D" id="2.130.10.10">
    <property type="entry name" value="YVTN repeat-like/Quinoprotein amine dehydrogenase"/>
    <property type="match status" value="1"/>
</dbReference>
<dbReference type="InterPro" id="IPR015943">
    <property type="entry name" value="WD40/YVTN_repeat-like_dom_sf"/>
</dbReference>
<feature type="chain" id="PRO_5045077435" evidence="1">
    <location>
        <begin position="36"/>
        <end position="423"/>
    </location>
</feature>
<evidence type="ECO:0000313" key="3">
    <source>
        <dbReference type="Proteomes" id="UP001501746"/>
    </source>
</evidence>
<proteinExistence type="predicted"/>
<feature type="signal peptide" evidence="1">
    <location>
        <begin position="1"/>
        <end position="35"/>
    </location>
</feature>
<comment type="caution">
    <text evidence="2">The sequence shown here is derived from an EMBL/GenBank/DDBJ whole genome shotgun (WGS) entry which is preliminary data.</text>
</comment>
<name>A0ABN2MPI4_9MICO</name>
<dbReference type="PANTHER" id="PTHR47197:SF3">
    <property type="entry name" value="DIHYDRO-HEME D1 DEHYDROGENASE"/>
    <property type="match status" value="1"/>
</dbReference>
<organism evidence="2 3">
    <name type="scientific">Agromyces salentinus</name>
    <dbReference type="NCBI Taxonomy" id="269421"/>
    <lineage>
        <taxon>Bacteria</taxon>
        <taxon>Bacillati</taxon>
        <taxon>Actinomycetota</taxon>
        <taxon>Actinomycetes</taxon>
        <taxon>Micrococcales</taxon>
        <taxon>Microbacteriaceae</taxon>
        <taxon>Agromyces</taxon>
    </lineage>
</organism>
<dbReference type="EMBL" id="BAAANK010000004">
    <property type="protein sequence ID" value="GAA1833698.1"/>
    <property type="molecule type" value="Genomic_DNA"/>
</dbReference>
<keyword evidence="1" id="KW-0732">Signal</keyword>
<dbReference type="InterPro" id="IPR051200">
    <property type="entry name" value="Host-pathogen_enzymatic-act"/>
</dbReference>
<dbReference type="Proteomes" id="UP001501746">
    <property type="component" value="Unassembled WGS sequence"/>
</dbReference>